<proteinExistence type="predicted"/>
<evidence type="ECO:0000313" key="2">
    <source>
        <dbReference type="EMBL" id="GMN71185.1"/>
    </source>
</evidence>
<feature type="non-terminal residue" evidence="2">
    <location>
        <position position="42"/>
    </location>
</feature>
<dbReference type="EMBL" id="BTGU01013861">
    <property type="protein sequence ID" value="GMN71185.1"/>
    <property type="molecule type" value="Genomic_DNA"/>
</dbReference>
<comment type="caution">
    <text evidence="2">The sequence shown here is derived from an EMBL/GenBank/DDBJ whole genome shotgun (WGS) entry which is preliminary data.</text>
</comment>
<evidence type="ECO:0000313" key="3">
    <source>
        <dbReference type="Proteomes" id="UP001187192"/>
    </source>
</evidence>
<name>A0AA88EDP4_FICCA</name>
<feature type="region of interest" description="Disordered" evidence="1">
    <location>
        <begin position="18"/>
        <end position="42"/>
    </location>
</feature>
<accession>A0AA88EDP4</accession>
<gene>
    <name evidence="2" type="ORF">TIFTF001_054053</name>
</gene>
<protein>
    <submittedName>
        <fullName evidence="2">Uncharacterized protein</fullName>
    </submittedName>
</protein>
<evidence type="ECO:0000256" key="1">
    <source>
        <dbReference type="SAM" id="MobiDB-lite"/>
    </source>
</evidence>
<reference evidence="2" key="1">
    <citation type="submission" date="2023-07" db="EMBL/GenBank/DDBJ databases">
        <title>draft genome sequence of fig (Ficus carica).</title>
        <authorList>
            <person name="Takahashi T."/>
            <person name="Nishimura K."/>
        </authorList>
    </citation>
    <scope>NUCLEOTIDE SEQUENCE</scope>
</reference>
<sequence length="42" mass="4768">MNENVTELVLVTLRGGVEEGRRFSNGEKDPTTSKELNEEPYE</sequence>
<dbReference type="Proteomes" id="UP001187192">
    <property type="component" value="Unassembled WGS sequence"/>
</dbReference>
<organism evidence="2 3">
    <name type="scientific">Ficus carica</name>
    <name type="common">Common fig</name>
    <dbReference type="NCBI Taxonomy" id="3494"/>
    <lineage>
        <taxon>Eukaryota</taxon>
        <taxon>Viridiplantae</taxon>
        <taxon>Streptophyta</taxon>
        <taxon>Embryophyta</taxon>
        <taxon>Tracheophyta</taxon>
        <taxon>Spermatophyta</taxon>
        <taxon>Magnoliopsida</taxon>
        <taxon>eudicotyledons</taxon>
        <taxon>Gunneridae</taxon>
        <taxon>Pentapetalae</taxon>
        <taxon>rosids</taxon>
        <taxon>fabids</taxon>
        <taxon>Rosales</taxon>
        <taxon>Moraceae</taxon>
        <taxon>Ficeae</taxon>
        <taxon>Ficus</taxon>
    </lineage>
</organism>
<keyword evidence="3" id="KW-1185">Reference proteome</keyword>
<dbReference type="AlphaFoldDB" id="A0AA88EDP4"/>